<accession>A0A949U478</accession>
<organism evidence="1 2">
    <name type="scientific">Clostridium thailandense</name>
    <dbReference type="NCBI Taxonomy" id="2794346"/>
    <lineage>
        <taxon>Bacteria</taxon>
        <taxon>Bacillati</taxon>
        <taxon>Bacillota</taxon>
        <taxon>Clostridia</taxon>
        <taxon>Eubacteriales</taxon>
        <taxon>Clostridiaceae</taxon>
        <taxon>Clostridium</taxon>
    </lineage>
</organism>
<name>A0A949U478_9CLOT</name>
<protein>
    <submittedName>
        <fullName evidence="1">Uncharacterized protein</fullName>
    </submittedName>
</protein>
<dbReference type="AlphaFoldDB" id="A0A949U478"/>
<dbReference type="EMBL" id="JAEEGC010000156">
    <property type="protein sequence ID" value="MBV7276119.1"/>
    <property type="molecule type" value="Genomic_DNA"/>
</dbReference>
<reference evidence="1" key="1">
    <citation type="submission" date="2020-12" db="EMBL/GenBank/DDBJ databases">
        <title>Clostridium thailandense sp. nov., a novel acetogenic bacterium isolated from peat land soil in Thailand.</title>
        <authorList>
            <person name="Chaikitkaew S."/>
            <person name="Birkeland N.K."/>
        </authorList>
    </citation>
    <scope>NUCLEOTIDE SEQUENCE</scope>
    <source>
        <strain evidence="1">PL3</strain>
    </source>
</reference>
<comment type="caution">
    <text evidence="1">The sequence shown here is derived from an EMBL/GenBank/DDBJ whole genome shotgun (WGS) entry which is preliminary data.</text>
</comment>
<evidence type="ECO:0000313" key="2">
    <source>
        <dbReference type="Proteomes" id="UP000694308"/>
    </source>
</evidence>
<dbReference type="Proteomes" id="UP000694308">
    <property type="component" value="Unassembled WGS sequence"/>
</dbReference>
<keyword evidence="2" id="KW-1185">Reference proteome</keyword>
<evidence type="ECO:0000313" key="1">
    <source>
        <dbReference type="EMBL" id="MBV7276119.1"/>
    </source>
</evidence>
<dbReference type="RefSeq" id="WP_218323164.1">
    <property type="nucleotide sequence ID" value="NZ_JAEEGC010000156.1"/>
</dbReference>
<gene>
    <name evidence="1" type="ORF">I6U48_24850</name>
</gene>
<sequence length="109" mass="12202">MIFLNMELKEAAKKCPEKLNKLKKTLEINLNESDFLGDTSSYYNQLVKEIDNEIMKRLKDDNLIKGLSSLLSEIGINKSLTLEGLINEVVRNKAMLTNALVGSGGTRTK</sequence>
<proteinExistence type="predicted"/>